<dbReference type="OrthoDB" id="7835784at2"/>
<dbReference type="EMBL" id="FNUZ01000001">
    <property type="protein sequence ID" value="SEF60595.1"/>
    <property type="molecule type" value="Genomic_DNA"/>
</dbReference>
<evidence type="ECO:0000313" key="1">
    <source>
        <dbReference type="EMBL" id="SEF60595.1"/>
    </source>
</evidence>
<reference evidence="1 2" key="1">
    <citation type="submission" date="2016-10" db="EMBL/GenBank/DDBJ databases">
        <authorList>
            <person name="de Groot N.N."/>
        </authorList>
    </citation>
    <scope>NUCLEOTIDE SEQUENCE [LARGE SCALE GENOMIC DNA]</scope>
    <source>
        <strain evidence="1 2">DSM 26915</strain>
    </source>
</reference>
<name>A0A1H5TCM8_9RHOB</name>
<dbReference type="AlphaFoldDB" id="A0A1H5TCM8"/>
<keyword evidence="2" id="KW-1185">Reference proteome</keyword>
<evidence type="ECO:0008006" key="3">
    <source>
        <dbReference type="Google" id="ProtNLM"/>
    </source>
</evidence>
<gene>
    <name evidence="1" type="ORF">SAMN04488045_0571</name>
</gene>
<proteinExistence type="predicted"/>
<sequence length="150" mass="17065">MSEPMSAERDSYAYFTITSSGPLDQIESLMGMAGDGRCWSKGDARPSNKGTYDFSRWTMLSGVEHGKPIDDHLKALWRRLSVHREQIIRLPDYMERGVSCVGVFNTRHDKFQIASGHFATAAYFGVTLDCDFYFDDEFGDDDGEGPWWSR</sequence>
<dbReference type="Pfam" id="PF14106">
    <property type="entry name" value="DUF4279"/>
    <property type="match status" value="1"/>
</dbReference>
<dbReference type="RefSeq" id="WP_103908944.1">
    <property type="nucleotide sequence ID" value="NZ_FNUZ01000001.1"/>
</dbReference>
<evidence type="ECO:0000313" key="2">
    <source>
        <dbReference type="Proteomes" id="UP000236752"/>
    </source>
</evidence>
<dbReference type="Proteomes" id="UP000236752">
    <property type="component" value="Unassembled WGS sequence"/>
</dbReference>
<organism evidence="1 2">
    <name type="scientific">Thalassococcus halodurans</name>
    <dbReference type="NCBI Taxonomy" id="373675"/>
    <lineage>
        <taxon>Bacteria</taxon>
        <taxon>Pseudomonadati</taxon>
        <taxon>Pseudomonadota</taxon>
        <taxon>Alphaproteobacteria</taxon>
        <taxon>Rhodobacterales</taxon>
        <taxon>Roseobacteraceae</taxon>
        <taxon>Thalassococcus</taxon>
    </lineage>
</organism>
<protein>
    <recommendedName>
        <fullName evidence="3">DUF4279 domain-containing protein</fullName>
    </recommendedName>
</protein>
<accession>A0A1H5TCM8</accession>
<dbReference type="InterPro" id="IPR025459">
    <property type="entry name" value="DUF4279"/>
</dbReference>